<protein>
    <submittedName>
        <fullName evidence="2">Uncharacterized protein</fullName>
    </submittedName>
</protein>
<evidence type="ECO:0000313" key="3">
    <source>
        <dbReference type="Proteomes" id="UP000324832"/>
    </source>
</evidence>
<dbReference type="AlphaFoldDB" id="A0A5E4PNS3"/>
<sequence>MFRSNKSLTEMMPLPEDDEWSFKLASTAETNVDPEASSHDSDIYTRLTAKNSRLIQNYTTFESNRIQWNKIMNFQEPTLRMFCPNLTALRDTFRSSFTAKPAKSDKKSSQMLKPPSEQRVVLATIRCALKHPDWSQPSQHFHWDDNLATDDAVLQYSVGPVKTTKGKNDADLSSSKQTPPENLTCHFGFGIDTVRG</sequence>
<dbReference type="EMBL" id="FZQP02000021">
    <property type="protein sequence ID" value="VVC86795.1"/>
    <property type="molecule type" value="Genomic_DNA"/>
</dbReference>
<proteinExistence type="predicted"/>
<accession>A0A5E4PNS3</accession>
<feature type="region of interest" description="Disordered" evidence="1">
    <location>
        <begin position="162"/>
        <end position="181"/>
    </location>
</feature>
<evidence type="ECO:0000313" key="2">
    <source>
        <dbReference type="EMBL" id="VVC86795.1"/>
    </source>
</evidence>
<dbReference type="Proteomes" id="UP000324832">
    <property type="component" value="Unassembled WGS sequence"/>
</dbReference>
<evidence type="ECO:0000256" key="1">
    <source>
        <dbReference type="SAM" id="MobiDB-lite"/>
    </source>
</evidence>
<name>A0A5E4PNS3_9NEOP</name>
<keyword evidence="3" id="KW-1185">Reference proteome</keyword>
<reference evidence="2 3" key="1">
    <citation type="submission" date="2017-07" db="EMBL/GenBank/DDBJ databases">
        <authorList>
            <person name="Talla V."/>
            <person name="Backstrom N."/>
        </authorList>
    </citation>
    <scope>NUCLEOTIDE SEQUENCE [LARGE SCALE GENOMIC DNA]</scope>
</reference>
<organism evidence="2 3">
    <name type="scientific">Leptidea sinapis</name>
    <dbReference type="NCBI Taxonomy" id="189913"/>
    <lineage>
        <taxon>Eukaryota</taxon>
        <taxon>Metazoa</taxon>
        <taxon>Ecdysozoa</taxon>
        <taxon>Arthropoda</taxon>
        <taxon>Hexapoda</taxon>
        <taxon>Insecta</taxon>
        <taxon>Pterygota</taxon>
        <taxon>Neoptera</taxon>
        <taxon>Endopterygota</taxon>
        <taxon>Lepidoptera</taxon>
        <taxon>Glossata</taxon>
        <taxon>Ditrysia</taxon>
        <taxon>Papilionoidea</taxon>
        <taxon>Pieridae</taxon>
        <taxon>Dismorphiinae</taxon>
        <taxon>Leptidea</taxon>
    </lineage>
</organism>
<gene>
    <name evidence="2" type="ORF">LSINAPIS_LOCUS546</name>
</gene>
<feature type="compositionally biased region" description="Polar residues" evidence="1">
    <location>
        <begin position="171"/>
        <end position="181"/>
    </location>
</feature>